<gene>
    <name evidence="2" type="ORF">CN97_07855</name>
</gene>
<dbReference type="AlphaFoldDB" id="A0A086XUJ0"/>
<comment type="caution">
    <text evidence="2">The sequence shown here is derived from an EMBL/GenBank/DDBJ whole genome shotgun (WGS) entry which is preliminary data.</text>
</comment>
<feature type="chain" id="PRO_5001817139" description="DUF2799 domain-containing protein" evidence="1">
    <location>
        <begin position="29"/>
        <end position="143"/>
    </location>
</feature>
<dbReference type="EMBL" id="JGYG01000023">
    <property type="protein sequence ID" value="KFI25690.1"/>
    <property type="molecule type" value="Genomic_DNA"/>
</dbReference>
<dbReference type="eggNOG" id="ENOG502ZTBA">
    <property type="taxonomic scope" value="Bacteria"/>
</dbReference>
<reference evidence="2 3" key="1">
    <citation type="submission" date="2014-03" db="EMBL/GenBank/DDBJ databases">
        <title>Genome of Haematobacter massiliensis CCUG 47968.</title>
        <authorList>
            <person name="Wang D."/>
            <person name="Wang G."/>
        </authorList>
    </citation>
    <scope>NUCLEOTIDE SEQUENCE [LARGE SCALE GENOMIC DNA]</scope>
    <source>
        <strain evidence="2 3">CCUG 47968</strain>
    </source>
</reference>
<dbReference type="RefSeq" id="WP_035714697.1">
    <property type="nucleotide sequence ID" value="NZ_JGYG01000023.1"/>
</dbReference>
<keyword evidence="3" id="KW-1185">Reference proteome</keyword>
<evidence type="ECO:0000313" key="2">
    <source>
        <dbReference type="EMBL" id="KFI25690.1"/>
    </source>
</evidence>
<organism evidence="2 3">
    <name type="scientific">Haematobacter massiliensis</name>
    <dbReference type="NCBI Taxonomy" id="195105"/>
    <lineage>
        <taxon>Bacteria</taxon>
        <taxon>Pseudomonadati</taxon>
        <taxon>Pseudomonadota</taxon>
        <taxon>Alphaproteobacteria</taxon>
        <taxon>Rhodobacterales</taxon>
        <taxon>Paracoccaceae</taxon>
        <taxon>Haematobacter</taxon>
    </lineage>
</organism>
<dbReference type="Proteomes" id="UP000028826">
    <property type="component" value="Unassembled WGS sequence"/>
</dbReference>
<evidence type="ECO:0000313" key="3">
    <source>
        <dbReference type="Proteomes" id="UP000028826"/>
    </source>
</evidence>
<evidence type="ECO:0008006" key="4">
    <source>
        <dbReference type="Google" id="ProtNLM"/>
    </source>
</evidence>
<dbReference type="OrthoDB" id="7849697at2"/>
<protein>
    <recommendedName>
        <fullName evidence="4">DUF2799 domain-containing protein</fullName>
    </recommendedName>
</protein>
<proteinExistence type="predicted"/>
<name>A0A086XUJ0_9RHOB</name>
<dbReference type="STRING" id="195105.CN97_07855"/>
<feature type="signal peptide" evidence="1">
    <location>
        <begin position="1"/>
        <end position="28"/>
    </location>
</feature>
<accession>A0A086XUJ0</accession>
<sequence length="143" mass="15661">MTMNLMKTALIAAFATITTLNVTGAAQAKDLPKWVCDGGGSGEPQKIREFAHNNGMVNVLSHYRDRWDADFAREQCDAAAAGESAYIGCMIGHRDWDAIAAMVPSELWGLDNKGIRPHLLKLQDEGTGYRDALNHCRELGVSR</sequence>
<keyword evidence="1" id="KW-0732">Signal</keyword>
<evidence type="ECO:0000256" key="1">
    <source>
        <dbReference type="SAM" id="SignalP"/>
    </source>
</evidence>